<feature type="domain" description="HTH arsR-type" evidence="4">
    <location>
        <begin position="6"/>
        <end position="102"/>
    </location>
</feature>
<dbReference type="InterPro" id="IPR036390">
    <property type="entry name" value="WH_DNA-bd_sf"/>
</dbReference>
<evidence type="ECO:0000256" key="2">
    <source>
        <dbReference type="ARBA" id="ARBA00023125"/>
    </source>
</evidence>
<reference evidence="5 6" key="1">
    <citation type="submission" date="2024-05" db="EMBL/GenBank/DDBJ databases">
        <authorList>
            <person name="Zhao H."/>
            <person name="Xu Y."/>
            <person name="Lin S."/>
            <person name="Spain J.C."/>
            <person name="Zhou N.-Y."/>
        </authorList>
    </citation>
    <scope>NUCLEOTIDE SEQUENCE [LARGE SCALE GENOMIC DNA]</scope>
    <source>
        <strain evidence="5 6">NEAU-NG30</strain>
    </source>
</reference>
<dbReference type="PRINTS" id="PR00778">
    <property type="entry name" value="HTHARSR"/>
</dbReference>
<keyword evidence="6" id="KW-1185">Reference proteome</keyword>
<dbReference type="InterPro" id="IPR011991">
    <property type="entry name" value="ArsR-like_HTH"/>
</dbReference>
<dbReference type="Pfam" id="PF01022">
    <property type="entry name" value="HTH_5"/>
    <property type="match status" value="1"/>
</dbReference>
<dbReference type="EMBL" id="JBDZYD010000014">
    <property type="protein sequence ID" value="MEQ0564250.1"/>
    <property type="molecule type" value="Genomic_DNA"/>
</dbReference>
<gene>
    <name evidence="5" type="ORF">ABJI51_34660</name>
</gene>
<dbReference type="InterPro" id="IPR001845">
    <property type="entry name" value="HTH_ArsR_DNA-bd_dom"/>
</dbReference>
<dbReference type="SUPFAM" id="SSF46785">
    <property type="entry name" value="Winged helix' DNA-binding domain"/>
    <property type="match status" value="1"/>
</dbReference>
<dbReference type="CDD" id="cd00090">
    <property type="entry name" value="HTH_ARSR"/>
    <property type="match status" value="1"/>
</dbReference>
<proteinExistence type="predicted"/>
<organism evidence="5 6">
    <name type="scientific">Amycolatopsis melonis</name>
    <dbReference type="NCBI Taxonomy" id="3156488"/>
    <lineage>
        <taxon>Bacteria</taxon>
        <taxon>Bacillati</taxon>
        <taxon>Actinomycetota</taxon>
        <taxon>Actinomycetes</taxon>
        <taxon>Pseudonocardiales</taxon>
        <taxon>Pseudonocardiaceae</taxon>
        <taxon>Amycolatopsis</taxon>
    </lineage>
</organism>
<keyword evidence="2" id="KW-0238">DNA-binding</keyword>
<dbReference type="Proteomes" id="UP001440984">
    <property type="component" value="Unassembled WGS sequence"/>
</dbReference>
<evidence type="ECO:0000313" key="6">
    <source>
        <dbReference type="Proteomes" id="UP001440984"/>
    </source>
</evidence>
<evidence type="ECO:0000313" key="5">
    <source>
        <dbReference type="EMBL" id="MEQ0564250.1"/>
    </source>
</evidence>
<comment type="caution">
    <text evidence="5">The sequence shown here is derived from an EMBL/GenBank/DDBJ whole genome shotgun (WGS) entry which is preliminary data.</text>
</comment>
<dbReference type="PANTHER" id="PTHR43132:SF6">
    <property type="entry name" value="HTH-TYPE TRANSCRIPTIONAL REPRESSOR CZRA"/>
    <property type="match status" value="1"/>
</dbReference>
<dbReference type="InterPro" id="IPR051011">
    <property type="entry name" value="Metal_resp_trans_reg"/>
</dbReference>
<sequence length="117" mass="12903">MSEHKLERETAESYARWFHALSDANRVMIVHFLAQQRDPVPVGAIVEHLGIAQPTVSHHLKILSQVRFVTRRRAGTSILYAINHSCEVGLPTAANVVLGLLATRDGNGEAVPLERTS</sequence>
<keyword evidence="3" id="KW-0804">Transcription</keyword>
<evidence type="ECO:0000256" key="1">
    <source>
        <dbReference type="ARBA" id="ARBA00023015"/>
    </source>
</evidence>
<dbReference type="SMART" id="SM00418">
    <property type="entry name" value="HTH_ARSR"/>
    <property type="match status" value="1"/>
</dbReference>
<keyword evidence="1" id="KW-0805">Transcription regulation</keyword>
<dbReference type="NCBIfam" id="NF033788">
    <property type="entry name" value="HTH_metalloreg"/>
    <property type="match status" value="1"/>
</dbReference>
<evidence type="ECO:0000259" key="4">
    <source>
        <dbReference type="PROSITE" id="PS50987"/>
    </source>
</evidence>
<name>A0ABV0LPN2_9PSEU</name>
<dbReference type="PROSITE" id="PS50987">
    <property type="entry name" value="HTH_ARSR_2"/>
    <property type="match status" value="1"/>
</dbReference>
<dbReference type="InterPro" id="IPR036388">
    <property type="entry name" value="WH-like_DNA-bd_sf"/>
</dbReference>
<evidence type="ECO:0000256" key="3">
    <source>
        <dbReference type="ARBA" id="ARBA00023163"/>
    </source>
</evidence>
<protein>
    <submittedName>
        <fullName evidence="5">Metalloregulator ArsR/SmtB family transcription factor</fullName>
    </submittedName>
</protein>
<dbReference type="PANTHER" id="PTHR43132">
    <property type="entry name" value="ARSENICAL RESISTANCE OPERON REPRESSOR ARSR-RELATED"/>
    <property type="match status" value="1"/>
</dbReference>
<accession>A0ABV0LPN2</accession>
<dbReference type="Gene3D" id="1.10.10.10">
    <property type="entry name" value="Winged helix-like DNA-binding domain superfamily/Winged helix DNA-binding domain"/>
    <property type="match status" value="1"/>
</dbReference>
<dbReference type="RefSeq" id="WP_348955309.1">
    <property type="nucleotide sequence ID" value="NZ_JBDZYD010000014.1"/>
</dbReference>